<proteinExistence type="predicted"/>
<gene>
    <name evidence="1" type="ORF">LCGC14_0384990</name>
</gene>
<sequence>MDRPVLYKVIITAPDGRFGTKVLEGLDKRTAEFEKKRYRELGMVARIIKILKVS</sequence>
<name>A0A0F9TJB6_9ZZZZ</name>
<dbReference type="EMBL" id="LAZR01000317">
    <property type="protein sequence ID" value="KKN74997.1"/>
    <property type="molecule type" value="Genomic_DNA"/>
</dbReference>
<comment type="caution">
    <text evidence="1">The sequence shown here is derived from an EMBL/GenBank/DDBJ whole genome shotgun (WGS) entry which is preliminary data.</text>
</comment>
<dbReference type="AlphaFoldDB" id="A0A0F9TJB6"/>
<reference evidence="1" key="1">
    <citation type="journal article" date="2015" name="Nature">
        <title>Complex archaea that bridge the gap between prokaryotes and eukaryotes.</title>
        <authorList>
            <person name="Spang A."/>
            <person name="Saw J.H."/>
            <person name="Jorgensen S.L."/>
            <person name="Zaremba-Niedzwiedzka K."/>
            <person name="Martijn J."/>
            <person name="Lind A.E."/>
            <person name="van Eijk R."/>
            <person name="Schleper C."/>
            <person name="Guy L."/>
            <person name="Ettema T.J."/>
        </authorList>
    </citation>
    <scope>NUCLEOTIDE SEQUENCE</scope>
</reference>
<evidence type="ECO:0000313" key="1">
    <source>
        <dbReference type="EMBL" id="KKN74997.1"/>
    </source>
</evidence>
<protein>
    <submittedName>
        <fullName evidence="1">Uncharacterized protein</fullName>
    </submittedName>
</protein>
<organism evidence="1">
    <name type="scientific">marine sediment metagenome</name>
    <dbReference type="NCBI Taxonomy" id="412755"/>
    <lineage>
        <taxon>unclassified sequences</taxon>
        <taxon>metagenomes</taxon>
        <taxon>ecological metagenomes</taxon>
    </lineage>
</organism>
<accession>A0A0F9TJB6</accession>